<dbReference type="CDD" id="cd06127">
    <property type="entry name" value="DEDDh"/>
    <property type="match status" value="1"/>
</dbReference>
<dbReference type="PATRIC" id="fig|28229.4.peg.869"/>
<dbReference type="AlphaFoldDB" id="A0A099KYF3"/>
<keyword evidence="3 5" id="KW-0269">Exonuclease</keyword>
<feature type="domain" description="Exonuclease" evidence="4">
    <location>
        <begin position="53"/>
        <end position="227"/>
    </location>
</feature>
<dbReference type="InterPro" id="IPR013520">
    <property type="entry name" value="Ribonucl_H"/>
</dbReference>
<dbReference type="EMBL" id="JQED01000005">
    <property type="protein sequence ID" value="KGJ94663.1"/>
    <property type="molecule type" value="Genomic_DNA"/>
</dbReference>
<dbReference type="InterPro" id="IPR012337">
    <property type="entry name" value="RNaseH-like_sf"/>
</dbReference>
<comment type="caution">
    <text evidence="5">The sequence shown here is derived from an EMBL/GenBank/DDBJ whole genome shotgun (WGS) entry which is preliminary data.</text>
</comment>
<proteinExistence type="predicted"/>
<dbReference type="Gene3D" id="3.30.420.10">
    <property type="entry name" value="Ribonuclease H-like superfamily/Ribonuclease H"/>
    <property type="match status" value="1"/>
</dbReference>
<evidence type="ECO:0000313" key="5">
    <source>
        <dbReference type="EMBL" id="KGJ94663.1"/>
    </source>
</evidence>
<evidence type="ECO:0000313" key="6">
    <source>
        <dbReference type="Proteomes" id="UP000029843"/>
    </source>
</evidence>
<accession>A0A099KYF3</accession>
<dbReference type="GO" id="GO:0008408">
    <property type="term" value="F:3'-5' exonuclease activity"/>
    <property type="evidence" value="ECO:0007669"/>
    <property type="project" value="TreeGrafter"/>
</dbReference>
<dbReference type="SUPFAM" id="SSF53098">
    <property type="entry name" value="Ribonuclease H-like"/>
    <property type="match status" value="1"/>
</dbReference>
<gene>
    <name evidence="5" type="ORF">ND2E_1852</name>
</gene>
<sequence>MTSTTLANSPMFGWLLGYEAKRKQLLKKAPAGALRDYLSVPLPDINTRIDKVDILAVDFETTGLNAKQDKLLSVGFITLKNQQISLKTSYHQIIKTKEQLEESNVIIHHITDSQKEQGHALAIVVEALLKALAGKVMLVHFARIEKQFLTEACYELYGMAPIFPMIDTLALAKRRLDKRDVAYDPSELRLTNLRNNFKLPIHHAHNALNDAIATAELFMAQMSKANKDGKTTLKDVLL</sequence>
<name>A0A099KYF3_COLPS</name>
<evidence type="ECO:0000256" key="3">
    <source>
        <dbReference type="ARBA" id="ARBA00022839"/>
    </source>
</evidence>
<dbReference type="SMART" id="SM00479">
    <property type="entry name" value="EXOIII"/>
    <property type="match status" value="1"/>
</dbReference>
<dbReference type="GO" id="GO:0005829">
    <property type="term" value="C:cytosol"/>
    <property type="evidence" value="ECO:0007669"/>
    <property type="project" value="TreeGrafter"/>
</dbReference>
<dbReference type="Proteomes" id="UP000029843">
    <property type="component" value="Unassembled WGS sequence"/>
</dbReference>
<organism evidence="5 6">
    <name type="scientific">Colwellia psychrerythraea</name>
    <name type="common">Vibrio psychroerythus</name>
    <dbReference type="NCBI Taxonomy" id="28229"/>
    <lineage>
        <taxon>Bacteria</taxon>
        <taxon>Pseudomonadati</taxon>
        <taxon>Pseudomonadota</taxon>
        <taxon>Gammaproteobacteria</taxon>
        <taxon>Alteromonadales</taxon>
        <taxon>Colwelliaceae</taxon>
        <taxon>Colwellia</taxon>
    </lineage>
</organism>
<keyword evidence="1" id="KW-0540">Nuclease</keyword>
<dbReference type="Pfam" id="PF00929">
    <property type="entry name" value="RNase_T"/>
    <property type="match status" value="1"/>
</dbReference>
<dbReference type="PANTHER" id="PTHR30231">
    <property type="entry name" value="DNA POLYMERASE III SUBUNIT EPSILON"/>
    <property type="match status" value="1"/>
</dbReference>
<dbReference type="GO" id="GO:0003676">
    <property type="term" value="F:nucleic acid binding"/>
    <property type="evidence" value="ECO:0007669"/>
    <property type="project" value="InterPro"/>
</dbReference>
<dbReference type="RefSeq" id="WP_223303534.1">
    <property type="nucleotide sequence ID" value="NZ_JQED01000005.1"/>
</dbReference>
<dbReference type="PANTHER" id="PTHR30231:SF4">
    <property type="entry name" value="PROTEIN NEN2"/>
    <property type="match status" value="1"/>
</dbReference>
<keyword evidence="2" id="KW-0378">Hydrolase</keyword>
<reference evidence="5 6" key="1">
    <citation type="submission" date="2014-08" db="EMBL/GenBank/DDBJ databases">
        <title>Genomic and Phenotypic Diversity of Colwellia psychrerythraea strains from Disparate Marine Basins.</title>
        <authorList>
            <person name="Techtmann S.M."/>
            <person name="Stelling S.C."/>
            <person name="Utturkar S.M."/>
            <person name="Alshibli N."/>
            <person name="Harris A."/>
            <person name="Brown S.D."/>
            <person name="Hazen T.C."/>
        </authorList>
    </citation>
    <scope>NUCLEOTIDE SEQUENCE [LARGE SCALE GENOMIC DNA]</scope>
    <source>
        <strain evidence="5 6">ND2E</strain>
    </source>
</reference>
<evidence type="ECO:0000259" key="4">
    <source>
        <dbReference type="SMART" id="SM00479"/>
    </source>
</evidence>
<evidence type="ECO:0000256" key="2">
    <source>
        <dbReference type="ARBA" id="ARBA00022801"/>
    </source>
</evidence>
<dbReference type="InterPro" id="IPR036397">
    <property type="entry name" value="RNaseH_sf"/>
</dbReference>
<dbReference type="GO" id="GO:0006259">
    <property type="term" value="P:DNA metabolic process"/>
    <property type="evidence" value="ECO:0007669"/>
    <property type="project" value="UniProtKB-ARBA"/>
</dbReference>
<evidence type="ECO:0000256" key="1">
    <source>
        <dbReference type="ARBA" id="ARBA00022722"/>
    </source>
</evidence>
<protein>
    <submittedName>
        <fullName evidence="5">Exonuclease RNase T and DNA polymerase III</fullName>
    </submittedName>
</protein>